<dbReference type="PANTHER" id="PTHR23112">
    <property type="entry name" value="G PROTEIN-COUPLED RECEPTOR 157-RELATED"/>
    <property type="match status" value="1"/>
</dbReference>
<evidence type="ECO:0000256" key="3">
    <source>
        <dbReference type="ARBA" id="ARBA00022989"/>
    </source>
</evidence>
<comment type="caution">
    <text evidence="7">The sequence shown here is derived from an EMBL/GenBank/DDBJ whole genome shotgun (WGS) entry which is preliminary data.</text>
</comment>
<evidence type="ECO:0000313" key="7">
    <source>
        <dbReference type="EMBL" id="KAL2912260.1"/>
    </source>
</evidence>
<evidence type="ECO:0000256" key="4">
    <source>
        <dbReference type="ARBA" id="ARBA00023136"/>
    </source>
</evidence>
<organism evidence="7 8">
    <name type="scientific">Polyrhizophydium stewartii</name>
    <dbReference type="NCBI Taxonomy" id="2732419"/>
    <lineage>
        <taxon>Eukaryota</taxon>
        <taxon>Fungi</taxon>
        <taxon>Fungi incertae sedis</taxon>
        <taxon>Chytridiomycota</taxon>
        <taxon>Chytridiomycota incertae sedis</taxon>
        <taxon>Chytridiomycetes</taxon>
        <taxon>Rhizophydiales</taxon>
        <taxon>Rhizophydiales incertae sedis</taxon>
        <taxon>Polyrhizophydium</taxon>
    </lineage>
</organism>
<dbReference type="PANTHER" id="PTHR23112:SF0">
    <property type="entry name" value="TRANSMEMBRANE PROTEIN 116"/>
    <property type="match status" value="1"/>
</dbReference>
<accession>A0ABR4MYB3</accession>
<dbReference type="SUPFAM" id="SSF81321">
    <property type="entry name" value="Family A G protein-coupled receptor-like"/>
    <property type="match status" value="1"/>
</dbReference>
<feature type="transmembrane region" description="Helical" evidence="6">
    <location>
        <begin position="140"/>
        <end position="161"/>
    </location>
</feature>
<evidence type="ECO:0000256" key="2">
    <source>
        <dbReference type="ARBA" id="ARBA00022692"/>
    </source>
</evidence>
<feature type="transmembrane region" description="Helical" evidence="6">
    <location>
        <begin position="62"/>
        <end position="81"/>
    </location>
</feature>
<evidence type="ECO:0000256" key="6">
    <source>
        <dbReference type="SAM" id="Phobius"/>
    </source>
</evidence>
<evidence type="ECO:0000256" key="5">
    <source>
        <dbReference type="SAM" id="MobiDB-lite"/>
    </source>
</evidence>
<comment type="subcellular location">
    <subcellularLocation>
        <location evidence="1">Membrane</location>
        <topology evidence="1">Multi-pass membrane protein</topology>
    </subcellularLocation>
</comment>
<dbReference type="Proteomes" id="UP001527925">
    <property type="component" value="Unassembled WGS sequence"/>
</dbReference>
<feature type="transmembrane region" description="Helical" evidence="6">
    <location>
        <begin position="192"/>
        <end position="208"/>
    </location>
</feature>
<protein>
    <recommendedName>
        <fullName evidence="9">G-protein coupled receptors family 2 profile 2 domain-containing protein</fullName>
    </recommendedName>
</protein>
<reference evidence="7 8" key="1">
    <citation type="submission" date="2023-09" db="EMBL/GenBank/DDBJ databases">
        <title>Pangenome analysis of Batrachochytrium dendrobatidis and related Chytrids.</title>
        <authorList>
            <person name="Yacoub M.N."/>
            <person name="Stajich J.E."/>
            <person name="James T.Y."/>
        </authorList>
    </citation>
    <scope>NUCLEOTIDE SEQUENCE [LARGE SCALE GENOMIC DNA]</scope>
    <source>
        <strain evidence="7 8">JEL0888</strain>
    </source>
</reference>
<feature type="transmembrane region" description="Helical" evidence="6">
    <location>
        <begin position="93"/>
        <end position="113"/>
    </location>
</feature>
<sequence>MAAMYFRSPMSFDNPTGRIILAITVTDLLDCVVKFIGRWGPQAGRDSMLCQFQGAGIQMSNFSSVLLGLAMALNAIYIVVLRGSIENIRKFEWLIIAVCICIPIPFAAVPLFLQPTPGLPMFGDADQWCWIIKAYAPYQIYLWFGWLWGIFVFNMLAYFSIRQVLTSTTKMFLGQQQAPSAIRQRMFLIKRMLAFLVAFMFVWTPSSINRIVQLSLGTPVFALSVVQSVVSPTRGMVNFLAYFYTWWYQPAQMSRSRSFNSGSASSHANSVLGSLPALKGKQAQQPTMNRIKSSRTLDDIHGEAGDGNAGPAAAGGTQPKILRMPSGIDVGPVRMASAVDLGPVRTRHLSAQNDAAALRSTQITIPDDPQQQQCAPEVLARGDSSRIDIASAHNLGSVSIGAVLSDDALVSNPRIGERD</sequence>
<evidence type="ECO:0000256" key="1">
    <source>
        <dbReference type="ARBA" id="ARBA00004141"/>
    </source>
</evidence>
<dbReference type="EMBL" id="JADGIZ020000072">
    <property type="protein sequence ID" value="KAL2912260.1"/>
    <property type="molecule type" value="Genomic_DNA"/>
</dbReference>
<evidence type="ECO:0000313" key="8">
    <source>
        <dbReference type="Proteomes" id="UP001527925"/>
    </source>
</evidence>
<keyword evidence="3 6" id="KW-1133">Transmembrane helix</keyword>
<keyword evidence="8" id="KW-1185">Reference proteome</keyword>
<dbReference type="Pfam" id="PF05462">
    <property type="entry name" value="Dicty_CAR"/>
    <property type="match status" value="1"/>
</dbReference>
<keyword evidence="4 6" id="KW-0472">Membrane</keyword>
<keyword evidence="2 6" id="KW-0812">Transmembrane</keyword>
<dbReference type="Gene3D" id="1.20.1070.10">
    <property type="entry name" value="Rhodopsin 7-helix transmembrane proteins"/>
    <property type="match status" value="1"/>
</dbReference>
<evidence type="ECO:0008006" key="9">
    <source>
        <dbReference type="Google" id="ProtNLM"/>
    </source>
</evidence>
<proteinExistence type="predicted"/>
<gene>
    <name evidence="7" type="ORF">HK105_208251</name>
</gene>
<name>A0ABR4MYB3_9FUNG</name>
<feature type="region of interest" description="Disordered" evidence="5">
    <location>
        <begin position="298"/>
        <end position="321"/>
    </location>
</feature>